<dbReference type="RefSeq" id="WP_051527891.1">
    <property type="nucleotide sequence ID" value="NZ_JAUESS010000004.1"/>
</dbReference>
<keyword evidence="3" id="KW-1185">Reference proteome</keyword>
<comment type="caution">
    <text evidence="2">The sequence shown here is derived from an EMBL/GenBank/DDBJ whole genome shotgun (WGS) entry which is preliminary data.</text>
</comment>
<evidence type="ECO:0000259" key="1">
    <source>
        <dbReference type="Pfam" id="PF01814"/>
    </source>
</evidence>
<reference evidence="2 3" key="1">
    <citation type="submission" date="2024-09" db="EMBL/GenBank/DDBJ databases">
        <authorList>
            <person name="Sun Q."/>
            <person name="Mori K."/>
        </authorList>
    </citation>
    <scope>NUCLEOTIDE SEQUENCE [LARGE SCALE GENOMIC DNA]</scope>
    <source>
        <strain evidence="2 3">ATCC 51285</strain>
    </source>
</reference>
<dbReference type="InterPro" id="IPR012312">
    <property type="entry name" value="Hemerythrin-like"/>
</dbReference>
<gene>
    <name evidence="2" type="ORF">ACFFLH_12705</name>
</gene>
<dbReference type="Proteomes" id="UP001589628">
    <property type="component" value="Unassembled WGS sequence"/>
</dbReference>
<sequence length="145" mass="16628">MPRQQALQPFSHDHHQALVMCLRLERALQRAEARPLWAWVRESFTELELHFIEEELQLLPALLAVGEQALVSQLVVEHARLRLLVRQGDLSAAQQFATLLRAHVRFEERQVFPRIEELVQQGRLHWQAGQLCQGAAPLAETGSAF</sequence>
<feature type="domain" description="Hemerythrin-like" evidence="1">
    <location>
        <begin position="11"/>
        <end position="115"/>
    </location>
</feature>
<dbReference type="Gene3D" id="1.20.120.520">
    <property type="entry name" value="nmb1532 protein domain like"/>
    <property type="match status" value="1"/>
</dbReference>
<name>A0ABV5ZDB3_9GAMM</name>
<protein>
    <submittedName>
        <fullName evidence="2">Hemerythrin domain-containing protein</fullName>
    </submittedName>
</protein>
<dbReference type="Pfam" id="PF01814">
    <property type="entry name" value="Hemerythrin"/>
    <property type="match status" value="1"/>
</dbReference>
<accession>A0ABV5ZDB3</accession>
<dbReference type="EMBL" id="JBHLZN010000004">
    <property type="protein sequence ID" value="MFB9887272.1"/>
    <property type="molecule type" value="Genomic_DNA"/>
</dbReference>
<proteinExistence type="predicted"/>
<evidence type="ECO:0000313" key="2">
    <source>
        <dbReference type="EMBL" id="MFB9887272.1"/>
    </source>
</evidence>
<organism evidence="2 3">
    <name type="scientific">Balneatrix alpica</name>
    <dbReference type="NCBI Taxonomy" id="75684"/>
    <lineage>
        <taxon>Bacteria</taxon>
        <taxon>Pseudomonadati</taxon>
        <taxon>Pseudomonadota</taxon>
        <taxon>Gammaproteobacteria</taxon>
        <taxon>Oceanospirillales</taxon>
        <taxon>Balneatrichaceae</taxon>
        <taxon>Balneatrix</taxon>
    </lineage>
</organism>
<evidence type="ECO:0000313" key="3">
    <source>
        <dbReference type="Proteomes" id="UP001589628"/>
    </source>
</evidence>